<keyword evidence="3" id="KW-1185">Reference proteome</keyword>
<evidence type="ECO:0000313" key="3">
    <source>
        <dbReference type="Proteomes" id="UP001597051"/>
    </source>
</evidence>
<feature type="transmembrane region" description="Helical" evidence="1">
    <location>
        <begin position="160"/>
        <end position="183"/>
    </location>
</feature>
<gene>
    <name evidence="2" type="ORF">ACFQ0S_07450</name>
</gene>
<dbReference type="EMBL" id="JBHTIZ010000021">
    <property type="protein sequence ID" value="MFD0984309.1"/>
    <property type="molecule type" value="Genomic_DNA"/>
</dbReference>
<dbReference type="Proteomes" id="UP001597051">
    <property type="component" value="Unassembled WGS sequence"/>
</dbReference>
<sequence>MEELDLLKKDWQKNENSFEQVSEMEIYKMLHKKSSSIVKWILIISILEVLLWTGISLLFNTDDYLKEIHGESYIALFKYLTVFNYCVVAVFILIFYKNYKNISTITSTKQLMSDILKTRKTVQYYVWYNLGMIVFSMIIGFVLAFSLNPKVHELTLNTKVFTLTILLCGAFLLLFVGLFWLFYKLIYGILLKKLYRNYHELKKIDL</sequence>
<accession>A0ABW3J1U3</accession>
<protein>
    <recommendedName>
        <fullName evidence="4">Beta-carotene 15,15'-monooxygenase</fullName>
    </recommendedName>
</protein>
<feature type="transmembrane region" description="Helical" evidence="1">
    <location>
        <begin position="79"/>
        <end position="96"/>
    </location>
</feature>
<name>A0ABW3J1U3_9FLAO</name>
<evidence type="ECO:0000256" key="1">
    <source>
        <dbReference type="SAM" id="Phobius"/>
    </source>
</evidence>
<evidence type="ECO:0008006" key="4">
    <source>
        <dbReference type="Google" id="ProtNLM"/>
    </source>
</evidence>
<dbReference type="RefSeq" id="WP_379753335.1">
    <property type="nucleotide sequence ID" value="NZ_JBHSYB010000006.1"/>
</dbReference>
<keyword evidence="1" id="KW-1133">Transmembrane helix</keyword>
<organism evidence="2 3">
    <name type="scientific">Flavobacterium myungsuense</name>
    <dbReference type="NCBI Taxonomy" id="651823"/>
    <lineage>
        <taxon>Bacteria</taxon>
        <taxon>Pseudomonadati</taxon>
        <taxon>Bacteroidota</taxon>
        <taxon>Flavobacteriia</taxon>
        <taxon>Flavobacteriales</taxon>
        <taxon>Flavobacteriaceae</taxon>
        <taxon>Flavobacterium</taxon>
    </lineage>
</organism>
<proteinExistence type="predicted"/>
<keyword evidence="1" id="KW-0812">Transmembrane</keyword>
<keyword evidence="1" id="KW-0472">Membrane</keyword>
<feature type="transmembrane region" description="Helical" evidence="1">
    <location>
        <begin position="37"/>
        <end position="59"/>
    </location>
</feature>
<comment type="caution">
    <text evidence="2">The sequence shown here is derived from an EMBL/GenBank/DDBJ whole genome shotgun (WGS) entry which is preliminary data.</text>
</comment>
<evidence type="ECO:0000313" key="2">
    <source>
        <dbReference type="EMBL" id="MFD0984309.1"/>
    </source>
</evidence>
<feature type="transmembrane region" description="Helical" evidence="1">
    <location>
        <begin position="126"/>
        <end position="148"/>
    </location>
</feature>
<reference evidence="3" key="1">
    <citation type="journal article" date="2019" name="Int. J. Syst. Evol. Microbiol.">
        <title>The Global Catalogue of Microorganisms (GCM) 10K type strain sequencing project: providing services to taxonomists for standard genome sequencing and annotation.</title>
        <authorList>
            <consortium name="The Broad Institute Genomics Platform"/>
            <consortium name="The Broad Institute Genome Sequencing Center for Infectious Disease"/>
            <person name="Wu L."/>
            <person name="Ma J."/>
        </authorList>
    </citation>
    <scope>NUCLEOTIDE SEQUENCE [LARGE SCALE GENOMIC DNA]</scope>
    <source>
        <strain evidence="3">CECT 7649</strain>
    </source>
</reference>